<evidence type="ECO:0000313" key="5">
    <source>
        <dbReference type="Proteomes" id="UP000011676"/>
    </source>
</evidence>
<dbReference type="PROSITE" id="PS51782">
    <property type="entry name" value="LYSM"/>
    <property type="match status" value="1"/>
</dbReference>
<feature type="compositionally biased region" description="Polar residues" evidence="1">
    <location>
        <begin position="370"/>
        <end position="394"/>
    </location>
</feature>
<reference evidence="4 5" key="1">
    <citation type="journal article" date="2013" name="Mol. Biol. Evol.">
        <title>Evolutionary and population genomics of the cavity causing bacteria Streptococcus mutans.</title>
        <authorList>
            <person name="Cornejo O.E."/>
            <person name="Lefebure T."/>
            <person name="Pavinski Bitar P.D."/>
            <person name="Lang P."/>
            <person name="Richards V.P."/>
            <person name="Eilertson K."/>
            <person name="Do T."/>
            <person name="Beighton D."/>
            <person name="Zeng L."/>
            <person name="Ahn S.J."/>
            <person name="Burne R.A."/>
            <person name="Siepel A."/>
            <person name="Bustamante C.D."/>
            <person name="Stanhope M.J."/>
        </authorList>
    </citation>
    <scope>NUCLEOTIDE SEQUENCE [LARGE SCALE GENOMIC DNA]</scope>
    <source>
        <strain evidence="4 5">SM6</strain>
    </source>
</reference>
<dbReference type="AlphaFoldDB" id="A0A829BMD6"/>
<feature type="compositionally biased region" description="Basic and acidic residues" evidence="1">
    <location>
        <begin position="178"/>
        <end position="201"/>
    </location>
</feature>
<dbReference type="RefSeq" id="WP_002267400.1">
    <property type="nucleotide sequence ID" value="NZ_AHSR01000001.1"/>
</dbReference>
<feature type="domain" description="LysM" evidence="3">
    <location>
        <begin position="71"/>
        <end position="115"/>
    </location>
</feature>
<sequence length="394" mass="44033">MKKKHLWTSVVMLGALMVPIVVQTRAVANNFYADQTNAQRADITNWVANTPEQINHNISSQNINVNHLNGERYIIQWGDTLWGISQATGISIKKLAYDNNITNVDLIYAGDILILNRDGKVPTSYTYKGTGYYCAHTSININYFYGDDNSVVIINNTSYYADNHIKHNYSVDNNENSDSQKDSAISKDDSSFAKKKTEDNSKASSNKKSVNTEEKALDEDTYQDVVQKEINKLIHKKVEEGKITFLSHDPADAEAITAKTEDLEEKVLYDQQQQVQLDNVTYTEKSAKEVAKKIYNQLIKDDYLTELIDAQAVQLDVEKENNTSLLFNLKVYNKSETSTTESSSKDKNGVATDSPDSDNDKNSDSTISSEQSTDSNANQSSNATTQSIDAASDY</sequence>
<name>A0A829BMD6_STRMG</name>
<evidence type="ECO:0000256" key="2">
    <source>
        <dbReference type="SAM" id="SignalP"/>
    </source>
</evidence>
<dbReference type="SUPFAM" id="SSF54106">
    <property type="entry name" value="LysM domain"/>
    <property type="match status" value="1"/>
</dbReference>
<evidence type="ECO:0000259" key="3">
    <source>
        <dbReference type="PROSITE" id="PS51782"/>
    </source>
</evidence>
<dbReference type="InterPro" id="IPR018392">
    <property type="entry name" value="LysM"/>
</dbReference>
<organism evidence="4 5">
    <name type="scientific">Streptococcus mutans SM6</name>
    <dbReference type="NCBI Taxonomy" id="857119"/>
    <lineage>
        <taxon>Bacteria</taxon>
        <taxon>Bacillati</taxon>
        <taxon>Bacillota</taxon>
        <taxon>Bacilli</taxon>
        <taxon>Lactobacillales</taxon>
        <taxon>Streptococcaceae</taxon>
        <taxon>Streptococcus</taxon>
    </lineage>
</organism>
<protein>
    <recommendedName>
        <fullName evidence="3">LysM domain-containing protein</fullName>
    </recommendedName>
</protein>
<dbReference type="EMBL" id="AHSR01000001">
    <property type="protein sequence ID" value="EMC25814.1"/>
    <property type="molecule type" value="Genomic_DNA"/>
</dbReference>
<keyword evidence="2" id="KW-0732">Signal</keyword>
<dbReference type="Pfam" id="PF01476">
    <property type="entry name" value="LysM"/>
    <property type="match status" value="1"/>
</dbReference>
<dbReference type="Gene3D" id="3.10.350.10">
    <property type="entry name" value="LysM domain"/>
    <property type="match status" value="1"/>
</dbReference>
<gene>
    <name evidence="4" type="ORF">SMU82_00150</name>
</gene>
<evidence type="ECO:0000313" key="4">
    <source>
        <dbReference type="EMBL" id="EMC25814.1"/>
    </source>
</evidence>
<accession>A0A829BMD6</accession>
<feature type="region of interest" description="Disordered" evidence="1">
    <location>
        <begin position="336"/>
        <end position="394"/>
    </location>
</feature>
<dbReference type="Proteomes" id="UP000011676">
    <property type="component" value="Unassembled WGS sequence"/>
</dbReference>
<comment type="caution">
    <text evidence="4">The sequence shown here is derived from an EMBL/GenBank/DDBJ whole genome shotgun (WGS) entry which is preliminary data.</text>
</comment>
<proteinExistence type="predicted"/>
<evidence type="ECO:0000256" key="1">
    <source>
        <dbReference type="SAM" id="MobiDB-lite"/>
    </source>
</evidence>
<dbReference type="InterPro" id="IPR036779">
    <property type="entry name" value="LysM_dom_sf"/>
</dbReference>
<dbReference type="SMART" id="SM00257">
    <property type="entry name" value="LysM"/>
    <property type="match status" value="1"/>
</dbReference>
<feature type="region of interest" description="Disordered" evidence="1">
    <location>
        <begin position="171"/>
        <end position="220"/>
    </location>
</feature>
<feature type="signal peptide" evidence="2">
    <location>
        <begin position="1"/>
        <end position="28"/>
    </location>
</feature>
<feature type="chain" id="PRO_5032332567" description="LysM domain-containing protein" evidence="2">
    <location>
        <begin position="29"/>
        <end position="394"/>
    </location>
</feature>
<dbReference type="CDD" id="cd00118">
    <property type="entry name" value="LysM"/>
    <property type="match status" value="1"/>
</dbReference>